<evidence type="ECO:0000313" key="2">
    <source>
        <dbReference type="EMBL" id="KKL92488.1"/>
    </source>
</evidence>
<organism evidence="2">
    <name type="scientific">marine sediment metagenome</name>
    <dbReference type="NCBI Taxonomy" id="412755"/>
    <lineage>
        <taxon>unclassified sequences</taxon>
        <taxon>metagenomes</taxon>
        <taxon>ecological metagenomes</taxon>
    </lineage>
</organism>
<comment type="caution">
    <text evidence="2">The sequence shown here is derived from an EMBL/GenBank/DDBJ whole genome shotgun (WGS) entry which is preliminary data.</text>
</comment>
<feature type="region of interest" description="Disordered" evidence="1">
    <location>
        <begin position="34"/>
        <end position="63"/>
    </location>
</feature>
<feature type="compositionally biased region" description="Acidic residues" evidence="1">
    <location>
        <begin position="54"/>
        <end position="63"/>
    </location>
</feature>
<evidence type="ECO:0000256" key="1">
    <source>
        <dbReference type="SAM" id="MobiDB-lite"/>
    </source>
</evidence>
<sequence>MPLIRCKCGRYTNNGFLCTNCQRDASIDSLYAPPEDTEEEELEESGFTILESLEGYDDDEYED</sequence>
<dbReference type="EMBL" id="LAZR01019450">
    <property type="protein sequence ID" value="KKL92488.1"/>
    <property type="molecule type" value="Genomic_DNA"/>
</dbReference>
<gene>
    <name evidence="2" type="ORF">LCGC14_1884190</name>
</gene>
<protein>
    <submittedName>
        <fullName evidence="2">Uncharacterized protein</fullName>
    </submittedName>
</protein>
<dbReference type="AlphaFoldDB" id="A0A0F9G1G8"/>
<reference evidence="2" key="1">
    <citation type="journal article" date="2015" name="Nature">
        <title>Complex archaea that bridge the gap between prokaryotes and eukaryotes.</title>
        <authorList>
            <person name="Spang A."/>
            <person name="Saw J.H."/>
            <person name="Jorgensen S.L."/>
            <person name="Zaremba-Niedzwiedzka K."/>
            <person name="Martijn J."/>
            <person name="Lind A.E."/>
            <person name="van Eijk R."/>
            <person name="Schleper C."/>
            <person name="Guy L."/>
            <person name="Ettema T.J."/>
        </authorList>
    </citation>
    <scope>NUCLEOTIDE SEQUENCE</scope>
</reference>
<accession>A0A0F9G1G8</accession>
<name>A0A0F9G1G8_9ZZZZ</name>
<feature type="compositionally biased region" description="Acidic residues" evidence="1">
    <location>
        <begin position="35"/>
        <end position="44"/>
    </location>
</feature>
<proteinExistence type="predicted"/>